<dbReference type="HOGENOM" id="CLU_3009565_0_0_4"/>
<sequence length="56" mass="6283">MVCATARQAIEIPLECGYFFARRKQSVRKQPENQPETLFQTASSATLSNPSEKEPP</sequence>
<evidence type="ECO:0000313" key="3">
    <source>
        <dbReference type="Proteomes" id="UP000004105"/>
    </source>
</evidence>
<evidence type="ECO:0000313" key="2">
    <source>
        <dbReference type="EMBL" id="EGF12085.1"/>
    </source>
</evidence>
<feature type="region of interest" description="Disordered" evidence="1">
    <location>
        <begin position="26"/>
        <end position="56"/>
    </location>
</feature>
<reference evidence="2 3" key="1">
    <citation type="submission" date="2011-02" db="EMBL/GenBank/DDBJ databases">
        <authorList>
            <person name="Muzny D."/>
            <person name="Qin X."/>
            <person name="Deng J."/>
            <person name="Jiang H."/>
            <person name="Liu Y."/>
            <person name="Qu J."/>
            <person name="Song X.-Z."/>
            <person name="Zhang L."/>
            <person name="Thornton R."/>
            <person name="Coyle M."/>
            <person name="Francisco L."/>
            <person name="Jackson L."/>
            <person name="Javaid M."/>
            <person name="Korchina V."/>
            <person name="Kovar C."/>
            <person name="Mata R."/>
            <person name="Mathew T."/>
            <person name="Ngo R."/>
            <person name="Nguyen L."/>
            <person name="Nguyen N."/>
            <person name="Okwuonu G."/>
            <person name="Ongeri F."/>
            <person name="Pham C."/>
            <person name="Simmons D."/>
            <person name="Wilczek-Boney K."/>
            <person name="Hale W."/>
            <person name="Jakkamsetti A."/>
            <person name="Pham P."/>
            <person name="Ruth R."/>
            <person name="San Lucas F."/>
            <person name="Warren J."/>
            <person name="Zhang J."/>
            <person name="Zhao Z."/>
            <person name="Zhou C."/>
            <person name="Zhu D."/>
            <person name="Lee S."/>
            <person name="Bess C."/>
            <person name="Blankenburg K."/>
            <person name="Forbes L."/>
            <person name="Fu Q."/>
            <person name="Gubbala S."/>
            <person name="Hirani K."/>
            <person name="Jayaseelan J.C."/>
            <person name="Lara F."/>
            <person name="Munidasa M."/>
            <person name="Palculict T."/>
            <person name="Patil S."/>
            <person name="Pu L.-L."/>
            <person name="Saada N."/>
            <person name="Tang L."/>
            <person name="Weissenberger G."/>
            <person name="Zhu Y."/>
            <person name="Hemphill L."/>
            <person name="Shang Y."/>
            <person name="Youmans B."/>
            <person name="Ayvaz T."/>
            <person name="Ross M."/>
            <person name="Santibanez J."/>
            <person name="Aqrawi P."/>
            <person name="Gross S."/>
            <person name="Joshi V."/>
            <person name="Fowler G."/>
            <person name="Nazareth L."/>
            <person name="Reid J."/>
            <person name="Worley K."/>
            <person name="Petrosino J."/>
            <person name="Highlander S."/>
            <person name="Gibbs R."/>
        </authorList>
    </citation>
    <scope>NUCLEOTIDE SEQUENCE [LARGE SCALE GENOMIC DNA]</scope>
    <source>
        <strain evidence="2 3">ATCC BAA-1200</strain>
    </source>
</reference>
<feature type="compositionally biased region" description="Polar residues" evidence="1">
    <location>
        <begin position="32"/>
        <end position="50"/>
    </location>
</feature>
<accession>F2B946</accession>
<organism evidence="2 3">
    <name type="scientific">Neisseria bacilliformis ATCC BAA-1200</name>
    <dbReference type="NCBI Taxonomy" id="888742"/>
    <lineage>
        <taxon>Bacteria</taxon>
        <taxon>Pseudomonadati</taxon>
        <taxon>Pseudomonadota</taxon>
        <taxon>Betaproteobacteria</taxon>
        <taxon>Neisseriales</taxon>
        <taxon>Neisseriaceae</taxon>
        <taxon>Neisseria</taxon>
    </lineage>
</organism>
<dbReference type="AlphaFoldDB" id="F2B946"/>
<proteinExistence type="predicted"/>
<protein>
    <submittedName>
        <fullName evidence="2">Uncharacterized protein</fullName>
    </submittedName>
</protein>
<gene>
    <name evidence="2" type="ORF">HMPREF9123_0291</name>
</gene>
<dbReference type="EMBL" id="AFAY01000004">
    <property type="protein sequence ID" value="EGF12085.1"/>
    <property type="molecule type" value="Genomic_DNA"/>
</dbReference>
<name>F2B946_9NEIS</name>
<dbReference type="Proteomes" id="UP000004105">
    <property type="component" value="Unassembled WGS sequence"/>
</dbReference>
<evidence type="ECO:0000256" key="1">
    <source>
        <dbReference type="SAM" id="MobiDB-lite"/>
    </source>
</evidence>
<comment type="caution">
    <text evidence="2">The sequence shown here is derived from an EMBL/GenBank/DDBJ whole genome shotgun (WGS) entry which is preliminary data.</text>
</comment>
<keyword evidence="3" id="KW-1185">Reference proteome</keyword>